<evidence type="ECO:0000313" key="2">
    <source>
        <dbReference type="Proteomes" id="UP000000709"/>
    </source>
</evidence>
<dbReference type="GO" id="GO:0043047">
    <property type="term" value="F:single-stranded telomeric DNA binding"/>
    <property type="evidence" value="ECO:0007669"/>
    <property type="project" value="InterPro"/>
</dbReference>
<dbReference type="AlphaFoldDB" id="G3ASQ9"/>
<dbReference type="HOGENOM" id="CLU_156003_0_0_1"/>
<dbReference type="Pfam" id="PF12658">
    <property type="entry name" value="Ten1"/>
    <property type="match status" value="1"/>
</dbReference>
<dbReference type="RefSeq" id="XP_007377156.1">
    <property type="nucleotide sequence ID" value="XM_007377094.1"/>
</dbReference>
<dbReference type="InParanoid" id="G3ASQ9"/>
<dbReference type="Gene3D" id="2.40.50.140">
    <property type="entry name" value="Nucleic acid-binding proteins"/>
    <property type="match status" value="1"/>
</dbReference>
<evidence type="ECO:0000313" key="1">
    <source>
        <dbReference type="EMBL" id="EGW31123.1"/>
    </source>
</evidence>
<dbReference type="InterPro" id="IPR012340">
    <property type="entry name" value="NA-bd_OB-fold"/>
</dbReference>
<reference evidence="1 2" key="1">
    <citation type="journal article" date="2011" name="Proc. Natl. Acad. Sci. U.S.A.">
        <title>Comparative genomics of xylose-fermenting fungi for enhanced biofuel production.</title>
        <authorList>
            <person name="Wohlbach D.J."/>
            <person name="Kuo A."/>
            <person name="Sato T.K."/>
            <person name="Potts K.M."/>
            <person name="Salamov A.A."/>
            <person name="LaButti K.M."/>
            <person name="Sun H."/>
            <person name="Clum A."/>
            <person name="Pangilinan J.L."/>
            <person name="Lindquist E.A."/>
            <person name="Lucas S."/>
            <person name="Lapidus A."/>
            <person name="Jin M."/>
            <person name="Gunawan C."/>
            <person name="Balan V."/>
            <person name="Dale B.E."/>
            <person name="Jeffries T.W."/>
            <person name="Zinkel R."/>
            <person name="Barry K.W."/>
            <person name="Grigoriev I.V."/>
            <person name="Gasch A.P."/>
        </authorList>
    </citation>
    <scope>NUCLEOTIDE SEQUENCE [LARGE SCALE GENOMIC DNA]</scope>
    <source>
        <strain evidence="2">NRRL Y-27907 / 11-Y1</strain>
    </source>
</reference>
<dbReference type="OMA" id="CQVIKYI"/>
<dbReference type="GeneID" id="18870460"/>
<accession>G3ASQ9</accession>
<dbReference type="Proteomes" id="UP000000709">
    <property type="component" value="Unassembled WGS sequence"/>
</dbReference>
<dbReference type="EMBL" id="GL996504">
    <property type="protein sequence ID" value="EGW31123.1"/>
    <property type="molecule type" value="Genomic_DNA"/>
</dbReference>
<dbReference type="eggNOG" id="ENOG502RA02">
    <property type="taxonomic scope" value="Eukaryota"/>
</dbReference>
<protein>
    <submittedName>
        <fullName evidence="1">Uncharacterized protein</fullName>
    </submittedName>
</protein>
<keyword evidence="2" id="KW-1185">Reference proteome</keyword>
<dbReference type="GO" id="GO:1990879">
    <property type="term" value="C:CST complex"/>
    <property type="evidence" value="ECO:0007669"/>
    <property type="project" value="InterPro"/>
</dbReference>
<name>G3ASQ9_SPAPN</name>
<sequence>MTRLILEPGSLSSLYPDASVSQNYRVRIIAQVLEYHPDNATLTLIQVPTLNSSDSSTITINIFEQLGDISGDVIRKGTVVNLEGFYDGNTVIVIDIYPINGAHLNVENLETIQSLNNLPSFYHDSGSRPNAR</sequence>
<dbReference type="KEGG" id="spaa:SPAPADRAFT_142548"/>
<organism evidence="2">
    <name type="scientific">Spathaspora passalidarum (strain NRRL Y-27907 / 11-Y1)</name>
    <dbReference type="NCBI Taxonomy" id="619300"/>
    <lineage>
        <taxon>Eukaryota</taxon>
        <taxon>Fungi</taxon>
        <taxon>Dikarya</taxon>
        <taxon>Ascomycota</taxon>
        <taxon>Saccharomycotina</taxon>
        <taxon>Pichiomycetes</taxon>
        <taxon>Debaryomycetaceae</taxon>
        <taxon>Spathaspora</taxon>
    </lineage>
</organism>
<dbReference type="OrthoDB" id="4022411at2759"/>
<dbReference type="InterPro" id="IPR024222">
    <property type="entry name" value="Ten1_fungal"/>
</dbReference>
<proteinExistence type="predicted"/>
<dbReference type="GO" id="GO:0016233">
    <property type="term" value="P:telomere capping"/>
    <property type="evidence" value="ECO:0007669"/>
    <property type="project" value="InterPro"/>
</dbReference>
<gene>
    <name evidence="1" type="ORF">SPAPADRAFT_142548</name>
</gene>